<evidence type="ECO:0000256" key="1">
    <source>
        <dbReference type="ARBA" id="ARBA00010923"/>
    </source>
</evidence>
<dbReference type="SUPFAM" id="SSF116734">
    <property type="entry name" value="DNA methylase specificity domain"/>
    <property type="match status" value="2"/>
</dbReference>
<keyword evidence="5" id="KW-0378">Hydrolase</keyword>
<dbReference type="InterPro" id="IPR000055">
    <property type="entry name" value="Restrct_endonuc_typeI_TRD"/>
</dbReference>
<keyword evidence="5" id="KW-0255">Endonuclease</keyword>
<comment type="similarity">
    <text evidence="1">Belongs to the type-I restriction system S methylase family.</text>
</comment>
<evidence type="ECO:0000256" key="2">
    <source>
        <dbReference type="ARBA" id="ARBA00022747"/>
    </source>
</evidence>
<evidence type="ECO:0000256" key="3">
    <source>
        <dbReference type="ARBA" id="ARBA00023125"/>
    </source>
</evidence>
<dbReference type="Gene3D" id="3.90.220.20">
    <property type="entry name" value="DNA methylase specificity domains"/>
    <property type="match status" value="2"/>
</dbReference>
<dbReference type="CDD" id="cd17266">
    <property type="entry name" value="RMtype1_S_Sau1132ORF3780P-TRD2-CR2_like"/>
    <property type="match status" value="1"/>
</dbReference>
<gene>
    <name evidence="5" type="ORF">DET45_12227</name>
</gene>
<dbReference type="InterPro" id="IPR044946">
    <property type="entry name" value="Restrct_endonuc_typeI_TRD_sf"/>
</dbReference>
<sequence>MSAVIDEMAIDLNNLDKSSWKTYRFDEIAQNISERVDPNNTDLTVYIGLEHLDSGSIHIKRSGTPDDVNGQKLRFYKGDVIFGRRRAYQRKAGVATTDGFCSAHALVLRANPDVIAPELFPFFLHSDLFMNRAVDISVGSLSPTINWGTLRHQEFLLPPMVLQSKFIKLFDYSNNALTEQDKLNATLDIYIKSYFLDFWNSIISNEKIKLGEVCKPKQWKTISTKELSDEGYFVYGGNGIIGRYKEFNHKDPVVAISCRGEYCGNVHYTEPYSYITGNSMCLDEVNRKVFEPKFLFYVLFYLNLDSVVSGSAQPQIIKSDIENFKLPRVPISVQLDLVRKMDLLWHIKTENKSNFENISKLKNLLLTRVF</sequence>
<dbReference type="EMBL" id="QGTT01000022">
    <property type="protein sequence ID" value="PWW08881.1"/>
    <property type="molecule type" value="Genomic_DNA"/>
</dbReference>
<keyword evidence="3" id="KW-0238">DNA-binding</keyword>
<dbReference type="AlphaFoldDB" id="A0A317Q0L9"/>
<dbReference type="InterPro" id="IPR052021">
    <property type="entry name" value="Type-I_RS_S_subunit"/>
</dbReference>
<dbReference type="Pfam" id="PF01420">
    <property type="entry name" value="Methylase_S"/>
    <property type="match status" value="1"/>
</dbReference>
<evidence type="ECO:0000259" key="4">
    <source>
        <dbReference type="Pfam" id="PF01420"/>
    </source>
</evidence>
<keyword evidence="5" id="KW-0540">Nuclease</keyword>
<dbReference type="PANTHER" id="PTHR30408">
    <property type="entry name" value="TYPE-1 RESTRICTION ENZYME ECOKI SPECIFICITY PROTEIN"/>
    <property type="match status" value="1"/>
</dbReference>
<dbReference type="PANTHER" id="PTHR30408:SF12">
    <property type="entry name" value="TYPE I RESTRICTION ENZYME MJAVIII SPECIFICITY SUBUNIT"/>
    <property type="match status" value="1"/>
</dbReference>
<dbReference type="Proteomes" id="UP000246964">
    <property type="component" value="Unassembled WGS sequence"/>
</dbReference>
<dbReference type="GO" id="GO:0003677">
    <property type="term" value="F:DNA binding"/>
    <property type="evidence" value="ECO:0007669"/>
    <property type="project" value="UniProtKB-KW"/>
</dbReference>
<evidence type="ECO:0000313" key="5">
    <source>
        <dbReference type="EMBL" id="PWW08881.1"/>
    </source>
</evidence>
<dbReference type="GO" id="GO:0009307">
    <property type="term" value="P:DNA restriction-modification system"/>
    <property type="evidence" value="ECO:0007669"/>
    <property type="project" value="UniProtKB-KW"/>
</dbReference>
<reference evidence="5 6" key="1">
    <citation type="submission" date="2018-05" db="EMBL/GenBank/DDBJ databases">
        <title>Freshwater and sediment microbial communities from various areas in North America, analyzing microbe dynamics in response to fracking.</title>
        <authorList>
            <person name="Lamendella R."/>
        </authorList>
    </citation>
    <scope>NUCLEOTIDE SEQUENCE [LARGE SCALE GENOMIC DNA]</scope>
    <source>
        <strain evidence="5 6">125B1</strain>
    </source>
</reference>
<dbReference type="GO" id="GO:0004519">
    <property type="term" value="F:endonuclease activity"/>
    <property type="evidence" value="ECO:0007669"/>
    <property type="project" value="UniProtKB-KW"/>
</dbReference>
<proteinExistence type="inferred from homology"/>
<name>A0A317Q0L9_9GAMM</name>
<protein>
    <submittedName>
        <fullName evidence="5">Restriction endonuclease S subunit</fullName>
    </submittedName>
</protein>
<dbReference type="RefSeq" id="WP_110076856.1">
    <property type="nucleotide sequence ID" value="NZ_QGTT01000022.1"/>
</dbReference>
<feature type="domain" description="Type I restriction modification DNA specificity" evidence="4">
    <location>
        <begin position="206"/>
        <end position="344"/>
    </location>
</feature>
<evidence type="ECO:0000313" key="6">
    <source>
        <dbReference type="Proteomes" id="UP000246964"/>
    </source>
</evidence>
<keyword evidence="6" id="KW-1185">Reference proteome</keyword>
<keyword evidence="2" id="KW-0680">Restriction system</keyword>
<accession>A0A317Q0L9</accession>
<dbReference type="OrthoDB" id="398435at2"/>
<comment type="caution">
    <text evidence="5">The sequence shown here is derived from an EMBL/GenBank/DDBJ whole genome shotgun (WGS) entry which is preliminary data.</text>
</comment>
<organism evidence="5 6">
    <name type="scientific">Pseudidiomarina maritima</name>
    <dbReference type="NCBI Taxonomy" id="519453"/>
    <lineage>
        <taxon>Bacteria</taxon>
        <taxon>Pseudomonadati</taxon>
        <taxon>Pseudomonadota</taxon>
        <taxon>Gammaproteobacteria</taxon>
        <taxon>Alteromonadales</taxon>
        <taxon>Idiomarinaceae</taxon>
        <taxon>Pseudidiomarina</taxon>
    </lineage>
</organism>